<sequence length="285" mass="33389">MLKTYNAKYVRFEDHIEVIRYGELKTHLSGEEHENKRITGQITEPERKQQLTEQAFRIKRKVKYYLQANQFTLFWTLTFNDQKVNAKNYVYSRKRLQAWLKYQREKFGKFAYLFIPELHPESGRIHFHGVTGGLDPPLTVARYPKSGRRIVKNGVQIFNADNWQSGFSTVSTIQDKNKAATYIAKYVTKELMLLPTAYHQPRYFVSRGLKQPTVSYRKISEEDLEMFKPKFVVGHVTSDTKHFESDISIYQIDISADGELLQNASVETVWKLRNSERGTNMDADK</sequence>
<evidence type="ECO:0000313" key="3">
    <source>
        <dbReference type="Proteomes" id="UP000051679"/>
    </source>
</evidence>
<dbReference type="Proteomes" id="UP000051679">
    <property type="component" value="Unassembled WGS sequence"/>
</dbReference>
<name>A0A0R1ZJN5_9LACO</name>
<comment type="caution">
    <text evidence="2">The sequence shown here is derived from an EMBL/GenBank/DDBJ whole genome shotgun (WGS) entry which is preliminary data.</text>
</comment>
<organism evidence="2 3">
    <name type="scientific">Lacticaseibacillus sharpeae JCM 1186 = DSM 20505</name>
    <dbReference type="NCBI Taxonomy" id="1291052"/>
    <lineage>
        <taxon>Bacteria</taxon>
        <taxon>Bacillati</taxon>
        <taxon>Bacillota</taxon>
        <taxon>Bacilli</taxon>
        <taxon>Lactobacillales</taxon>
        <taxon>Lactobacillaceae</taxon>
        <taxon>Lacticaseibacillus</taxon>
    </lineage>
</organism>
<evidence type="ECO:0000313" key="2">
    <source>
        <dbReference type="EMBL" id="KRM55117.1"/>
    </source>
</evidence>
<feature type="domain" description="Replication-associated protein ORF2/G2P" evidence="1">
    <location>
        <begin position="73"/>
        <end position="190"/>
    </location>
</feature>
<evidence type="ECO:0000259" key="1">
    <source>
        <dbReference type="Pfam" id="PF23343"/>
    </source>
</evidence>
<dbReference type="InterPro" id="IPR056906">
    <property type="entry name" value="ORF2/G2P_dom"/>
</dbReference>
<dbReference type="STRING" id="1291052.FC18_GL001564"/>
<proteinExistence type="predicted"/>
<dbReference type="RefSeq" id="WP_054680231.1">
    <property type="nucleotide sequence ID" value="NZ_AYYO01000030.1"/>
</dbReference>
<dbReference type="AlphaFoldDB" id="A0A0R1ZJN5"/>
<gene>
    <name evidence="2" type="ORF">FC18_GL001564</name>
</gene>
<accession>A0A0R1ZJN5</accession>
<reference evidence="2 3" key="1">
    <citation type="journal article" date="2015" name="Genome Announc.">
        <title>Expanding the biotechnology potential of lactobacilli through comparative genomics of 213 strains and associated genera.</title>
        <authorList>
            <person name="Sun Z."/>
            <person name="Harris H.M."/>
            <person name="McCann A."/>
            <person name="Guo C."/>
            <person name="Argimon S."/>
            <person name="Zhang W."/>
            <person name="Yang X."/>
            <person name="Jeffery I.B."/>
            <person name="Cooney J.C."/>
            <person name="Kagawa T.F."/>
            <person name="Liu W."/>
            <person name="Song Y."/>
            <person name="Salvetti E."/>
            <person name="Wrobel A."/>
            <person name="Rasinkangas P."/>
            <person name="Parkhill J."/>
            <person name="Rea M.C."/>
            <person name="O'Sullivan O."/>
            <person name="Ritari J."/>
            <person name="Douillard F.P."/>
            <person name="Paul Ross R."/>
            <person name="Yang R."/>
            <person name="Briner A.E."/>
            <person name="Felis G.E."/>
            <person name="de Vos W.M."/>
            <person name="Barrangou R."/>
            <person name="Klaenhammer T.R."/>
            <person name="Caufield P.W."/>
            <person name="Cui Y."/>
            <person name="Zhang H."/>
            <person name="O'Toole P.W."/>
        </authorList>
    </citation>
    <scope>NUCLEOTIDE SEQUENCE [LARGE SCALE GENOMIC DNA]</scope>
    <source>
        <strain evidence="2 3">DSM 20505</strain>
    </source>
</reference>
<dbReference type="Pfam" id="PF23343">
    <property type="entry name" value="REP_ORF2-G2P"/>
    <property type="match status" value="1"/>
</dbReference>
<protein>
    <recommendedName>
        <fullName evidence="1">Replication-associated protein ORF2/G2P domain-containing protein</fullName>
    </recommendedName>
</protein>
<dbReference type="PATRIC" id="fig|1291052.5.peg.1591"/>
<keyword evidence="3" id="KW-1185">Reference proteome</keyword>
<dbReference type="EMBL" id="AYYO01000030">
    <property type="protein sequence ID" value="KRM55117.1"/>
    <property type="molecule type" value="Genomic_DNA"/>
</dbReference>